<reference evidence="1 2" key="1">
    <citation type="journal article" date="2018" name="Nat. Ecol. Evol.">
        <title>Pezizomycetes genomes reveal the molecular basis of ectomycorrhizal truffle lifestyle.</title>
        <authorList>
            <person name="Murat C."/>
            <person name="Payen T."/>
            <person name="Noel B."/>
            <person name="Kuo A."/>
            <person name="Morin E."/>
            <person name="Chen J."/>
            <person name="Kohler A."/>
            <person name="Krizsan K."/>
            <person name="Balestrini R."/>
            <person name="Da Silva C."/>
            <person name="Montanini B."/>
            <person name="Hainaut M."/>
            <person name="Levati E."/>
            <person name="Barry K.W."/>
            <person name="Belfiori B."/>
            <person name="Cichocki N."/>
            <person name="Clum A."/>
            <person name="Dockter R.B."/>
            <person name="Fauchery L."/>
            <person name="Guy J."/>
            <person name="Iotti M."/>
            <person name="Le Tacon F."/>
            <person name="Lindquist E.A."/>
            <person name="Lipzen A."/>
            <person name="Malagnac F."/>
            <person name="Mello A."/>
            <person name="Molinier V."/>
            <person name="Miyauchi S."/>
            <person name="Poulain J."/>
            <person name="Riccioni C."/>
            <person name="Rubini A."/>
            <person name="Sitrit Y."/>
            <person name="Splivallo R."/>
            <person name="Traeger S."/>
            <person name="Wang M."/>
            <person name="Zifcakova L."/>
            <person name="Wipf D."/>
            <person name="Zambonelli A."/>
            <person name="Paolocci F."/>
            <person name="Nowrousian M."/>
            <person name="Ottonello S."/>
            <person name="Baldrian P."/>
            <person name="Spatafora J.W."/>
            <person name="Henrissat B."/>
            <person name="Nagy L.G."/>
            <person name="Aury J.M."/>
            <person name="Wincker P."/>
            <person name="Grigoriev I.V."/>
            <person name="Bonfante P."/>
            <person name="Martin F.M."/>
        </authorList>
    </citation>
    <scope>NUCLEOTIDE SEQUENCE [LARGE SCALE GENOMIC DNA]</scope>
    <source>
        <strain evidence="1 2">120613-1</strain>
    </source>
</reference>
<evidence type="ECO:0000313" key="2">
    <source>
        <dbReference type="Proteomes" id="UP000276215"/>
    </source>
</evidence>
<protein>
    <submittedName>
        <fullName evidence="1">Uncharacterized protein</fullName>
    </submittedName>
</protein>
<organism evidence="1 2">
    <name type="scientific">Choiromyces venosus 120613-1</name>
    <dbReference type="NCBI Taxonomy" id="1336337"/>
    <lineage>
        <taxon>Eukaryota</taxon>
        <taxon>Fungi</taxon>
        <taxon>Dikarya</taxon>
        <taxon>Ascomycota</taxon>
        <taxon>Pezizomycotina</taxon>
        <taxon>Pezizomycetes</taxon>
        <taxon>Pezizales</taxon>
        <taxon>Tuberaceae</taxon>
        <taxon>Choiromyces</taxon>
    </lineage>
</organism>
<keyword evidence="2" id="KW-1185">Reference proteome</keyword>
<gene>
    <name evidence="1" type="ORF">L873DRAFT_1817655</name>
</gene>
<dbReference type="EMBL" id="ML120473">
    <property type="protein sequence ID" value="RPA92450.1"/>
    <property type="molecule type" value="Genomic_DNA"/>
</dbReference>
<evidence type="ECO:0000313" key="1">
    <source>
        <dbReference type="EMBL" id="RPA92450.1"/>
    </source>
</evidence>
<feature type="non-terminal residue" evidence="1">
    <location>
        <position position="74"/>
    </location>
</feature>
<sequence length="74" mass="8250">MIHPTSMNPSHSGSYSLPPLPESLSAFSAQQIDSLHVPQNRVEIEKQELIVLATLPTNDLLEWELKKSWEGLGL</sequence>
<accession>A0A3N4J7L3</accession>
<dbReference type="Proteomes" id="UP000276215">
    <property type="component" value="Unassembled WGS sequence"/>
</dbReference>
<dbReference type="AlphaFoldDB" id="A0A3N4J7L3"/>
<name>A0A3N4J7L3_9PEZI</name>
<proteinExistence type="predicted"/>